<dbReference type="PRINTS" id="PR00956">
    <property type="entry name" value="FLGMOTORFLIN"/>
</dbReference>
<dbReference type="RefSeq" id="WP_310820659.1">
    <property type="nucleotide sequence ID" value="NZ_CP036268.1"/>
</dbReference>
<proteinExistence type="inferred from homology"/>
<dbReference type="InterPro" id="IPR001172">
    <property type="entry name" value="FliN_T3SS_HrcQb"/>
</dbReference>
<sequence length="200" mass="20954">MADDGDDLLSPDEIEALLSSAGSDEAPAPSDGESPTDQAAPSDQVDPSEIEALFAKSGGDGGANANRGQPDQLLEQAEKDLREAVSPILNPESGVPAELGDPQQYQFTDFGAAQQASGADIVGLRGLGDVELDLRIELGRTELLIEEVTQLREGSVVPLDKLAGDPVDILVNGRLVARGEVLVLNDNFCVRVAEILIPTD</sequence>
<dbReference type="PANTHER" id="PTHR43484:SF1">
    <property type="entry name" value="FLAGELLAR MOTOR SWITCH PROTEIN FLIN"/>
    <property type="match status" value="1"/>
</dbReference>
<dbReference type="SUPFAM" id="SSF101801">
    <property type="entry name" value="Surface presentation of antigens (SPOA)"/>
    <property type="match status" value="1"/>
</dbReference>
<dbReference type="Pfam" id="PF01052">
    <property type="entry name" value="FliMN_C"/>
    <property type="match status" value="1"/>
</dbReference>
<protein>
    <recommendedName>
        <fullName evidence="3">Flagellar motor switch protein FliN</fullName>
    </recommendedName>
</protein>
<keyword evidence="10" id="KW-0969">Cilium</keyword>
<dbReference type="GO" id="GO:0071973">
    <property type="term" value="P:bacterial-type flagellum-dependent cell motility"/>
    <property type="evidence" value="ECO:0007669"/>
    <property type="project" value="InterPro"/>
</dbReference>
<evidence type="ECO:0000256" key="2">
    <source>
        <dbReference type="ARBA" id="ARBA00009226"/>
    </source>
</evidence>
<evidence type="ECO:0000313" key="11">
    <source>
        <dbReference type="Proteomes" id="UP000317318"/>
    </source>
</evidence>
<dbReference type="GO" id="GO:0009425">
    <property type="term" value="C:bacterial-type flagellum basal body"/>
    <property type="evidence" value="ECO:0007669"/>
    <property type="project" value="InterPro"/>
</dbReference>
<dbReference type="InterPro" id="IPR012826">
    <property type="entry name" value="FliN"/>
</dbReference>
<dbReference type="Proteomes" id="UP000317318">
    <property type="component" value="Chromosome"/>
</dbReference>
<dbReference type="AlphaFoldDB" id="A0A517R582"/>
<name>A0A517R582_9PLAN</name>
<evidence type="ECO:0000256" key="3">
    <source>
        <dbReference type="ARBA" id="ARBA00021897"/>
    </source>
</evidence>
<keyword evidence="4" id="KW-1003">Cell membrane</keyword>
<evidence type="ECO:0000313" key="10">
    <source>
        <dbReference type="EMBL" id="QDT39048.1"/>
    </source>
</evidence>
<dbReference type="NCBIfam" id="TIGR02480">
    <property type="entry name" value="fliN"/>
    <property type="match status" value="1"/>
</dbReference>
<keyword evidence="10" id="KW-0966">Cell projection</keyword>
<keyword evidence="5" id="KW-0145">Chemotaxis</keyword>
<feature type="compositionally biased region" description="Acidic residues" evidence="8">
    <location>
        <begin position="1"/>
        <end position="15"/>
    </location>
</feature>
<reference evidence="10 11" key="1">
    <citation type="submission" date="2019-02" db="EMBL/GenBank/DDBJ databases">
        <title>Deep-cultivation of Planctomycetes and their phenomic and genomic characterization uncovers novel biology.</title>
        <authorList>
            <person name="Wiegand S."/>
            <person name="Jogler M."/>
            <person name="Boedeker C."/>
            <person name="Pinto D."/>
            <person name="Vollmers J."/>
            <person name="Rivas-Marin E."/>
            <person name="Kohn T."/>
            <person name="Peeters S.H."/>
            <person name="Heuer A."/>
            <person name="Rast P."/>
            <person name="Oberbeckmann S."/>
            <person name="Bunk B."/>
            <person name="Jeske O."/>
            <person name="Meyerdierks A."/>
            <person name="Storesund J.E."/>
            <person name="Kallscheuer N."/>
            <person name="Luecker S."/>
            <person name="Lage O.M."/>
            <person name="Pohl T."/>
            <person name="Merkel B.J."/>
            <person name="Hornburger P."/>
            <person name="Mueller R.-W."/>
            <person name="Bruemmer F."/>
            <person name="Labrenz M."/>
            <person name="Spormann A.M."/>
            <person name="Op den Camp H."/>
            <person name="Overmann J."/>
            <person name="Amann R."/>
            <person name="Jetten M.S.M."/>
            <person name="Mascher T."/>
            <person name="Medema M.H."/>
            <person name="Devos D.P."/>
            <person name="Kaster A.-K."/>
            <person name="Ovreas L."/>
            <person name="Rohde M."/>
            <person name="Galperin M.Y."/>
            <person name="Jogler C."/>
        </authorList>
    </citation>
    <scope>NUCLEOTIDE SEQUENCE [LARGE SCALE GENOMIC DNA]</scope>
    <source>
        <strain evidence="10 11">Pan189</strain>
    </source>
</reference>
<evidence type="ECO:0000256" key="7">
    <source>
        <dbReference type="ARBA" id="ARBA00023136"/>
    </source>
</evidence>
<dbReference type="InterPro" id="IPR051469">
    <property type="entry name" value="FliN/MopA/SpaO"/>
</dbReference>
<dbReference type="Gene3D" id="2.30.330.10">
    <property type="entry name" value="SpoA-like"/>
    <property type="match status" value="1"/>
</dbReference>
<evidence type="ECO:0000256" key="1">
    <source>
        <dbReference type="ARBA" id="ARBA00004413"/>
    </source>
</evidence>
<dbReference type="PANTHER" id="PTHR43484">
    <property type="match status" value="1"/>
</dbReference>
<dbReference type="EMBL" id="CP036268">
    <property type="protein sequence ID" value="QDT39048.1"/>
    <property type="molecule type" value="Genomic_DNA"/>
</dbReference>
<dbReference type="InterPro" id="IPR036429">
    <property type="entry name" value="SpoA-like_sf"/>
</dbReference>
<comment type="subcellular location">
    <subcellularLocation>
        <location evidence="1">Cell membrane</location>
        <topology evidence="1">Peripheral membrane protein</topology>
        <orientation evidence="1">Cytoplasmic side</orientation>
    </subcellularLocation>
</comment>
<dbReference type="GO" id="GO:0006935">
    <property type="term" value="P:chemotaxis"/>
    <property type="evidence" value="ECO:0007669"/>
    <property type="project" value="UniProtKB-KW"/>
</dbReference>
<evidence type="ECO:0000259" key="9">
    <source>
        <dbReference type="Pfam" id="PF01052"/>
    </source>
</evidence>
<accession>A0A517R582</accession>
<dbReference type="InterPro" id="IPR001543">
    <property type="entry name" value="FliN-like_C"/>
</dbReference>
<dbReference type="KEGG" id="svp:Pan189_34500"/>
<keyword evidence="7" id="KW-0472">Membrane</keyword>
<organism evidence="10 11">
    <name type="scientific">Stratiformator vulcanicus</name>
    <dbReference type="NCBI Taxonomy" id="2527980"/>
    <lineage>
        <taxon>Bacteria</taxon>
        <taxon>Pseudomonadati</taxon>
        <taxon>Planctomycetota</taxon>
        <taxon>Planctomycetia</taxon>
        <taxon>Planctomycetales</taxon>
        <taxon>Planctomycetaceae</taxon>
        <taxon>Stratiformator</taxon>
    </lineage>
</organism>
<evidence type="ECO:0000256" key="5">
    <source>
        <dbReference type="ARBA" id="ARBA00022500"/>
    </source>
</evidence>
<evidence type="ECO:0000256" key="4">
    <source>
        <dbReference type="ARBA" id="ARBA00022475"/>
    </source>
</evidence>
<evidence type="ECO:0000256" key="6">
    <source>
        <dbReference type="ARBA" id="ARBA00022779"/>
    </source>
</evidence>
<dbReference type="GO" id="GO:0003774">
    <property type="term" value="F:cytoskeletal motor activity"/>
    <property type="evidence" value="ECO:0007669"/>
    <property type="project" value="InterPro"/>
</dbReference>
<comment type="similarity">
    <text evidence="2">Belongs to the FliN/MopA/SpaO family.</text>
</comment>
<feature type="domain" description="Flagellar motor switch protein FliN-like C-terminal" evidence="9">
    <location>
        <begin position="127"/>
        <end position="196"/>
    </location>
</feature>
<keyword evidence="11" id="KW-1185">Reference proteome</keyword>
<evidence type="ECO:0000256" key="8">
    <source>
        <dbReference type="SAM" id="MobiDB-lite"/>
    </source>
</evidence>
<feature type="region of interest" description="Disordered" evidence="8">
    <location>
        <begin position="1"/>
        <end position="69"/>
    </location>
</feature>
<keyword evidence="6" id="KW-0283">Flagellar rotation</keyword>
<dbReference type="GO" id="GO:0005886">
    <property type="term" value="C:plasma membrane"/>
    <property type="evidence" value="ECO:0007669"/>
    <property type="project" value="UniProtKB-SubCell"/>
</dbReference>
<keyword evidence="10" id="KW-0282">Flagellum</keyword>
<gene>
    <name evidence="10" type="primary">fliN</name>
    <name evidence="10" type="ORF">Pan189_34500</name>
</gene>